<dbReference type="PANTHER" id="PTHR42910:SF1">
    <property type="entry name" value="MAJOR FACILITATOR SUPERFAMILY (MFS) PROFILE DOMAIN-CONTAINING PROTEIN"/>
    <property type="match status" value="1"/>
</dbReference>
<dbReference type="PROSITE" id="PS50850">
    <property type="entry name" value="MFS"/>
    <property type="match status" value="1"/>
</dbReference>
<feature type="transmembrane region" description="Helical" evidence="2">
    <location>
        <begin position="135"/>
        <end position="153"/>
    </location>
</feature>
<feature type="transmembrane region" description="Helical" evidence="2">
    <location>
        <begin position="77"/>
        <end position="99"/>
    </location>
</feature>
<dbReference type="CDD" id="cd17324">
    <property type="entry name" value="MFS_NepI_like"/>
    <property type="match status" value="1"/>
</dbReference>
<dbReference type="InterPro" id="IPR036259">
    <property type="entry name" value="MFS_trans_sf"/>
</dbReference>
<evidence type="ECO:0000256" key="1">
    <source>
        <dbReference type="ARBA" id="ARBA00004141"/>
    </source>
</evidence>
<evidence type="ECO:0000313" key="4">
    <source>
        <dbReference type="EMBL" id="KAJ3170462.1"/>
    </source>
</evidence>
<feature type="transmembrane region" description="Helical" evidence="2">
    <location>
        <begin position="216"/>
        <end position="237"/>
    </location>
</feature>
<feature type="transmembrane region" description="Helical" evidence="2">
    <location>
        <begin position="48"/>
        <end position="65"/>
    </location>
</feature>
<keyword evidence="2" id="KW-0472">Membrane</keyword>
<reference evidence="4" key="1">
    <citation type="submission" date="2020-05" db="EMBL/GenBank/DDBJ databases">
        <title>Phylogenomic resolution of chytrid fungi.</title>
        <authorList>
            <person name="Stajich J.E."/>
            <person name="Amses K."/>
            <person name="Simmons R."/>
            <person name="Seto K."/>
            <person name="Myers J."/>
            <person name="Bonds A."/>
            <person name="Quandt C.A."/>
            <person name="Barry K."/>
            <person name="Liu P."/>
            <person name="Grigoriev I."/>
            <person name="Longcore J.E."/>
            <person name="James T.Y."/>
        </authorList>
    </citation>
    <scope>NUCLEOTIDE SEQUENCE</scope>
    <source>
        <strain evidence="4">JEL0379</strain>
    </source>
</reference>
<comment type="subcellular location">
    <subcellularLocation>
        <location evidence="1">Membrane</location>
        <topology evidence="1">Multi-pass membrane protein</topology>
    </subcellularLocation>
</comment>
<dbReference type="Gene3D" id="1.20.1250.20">
    <property type="entry name" value="MFS general substrate transporter like domains"/>
    <property type="match status" value="1"/>
</dbReference>
<dbReference type="InterPro" id="IPR011701">
    <property type="entry name" value="MFS"/>
</dbReference>
<keyword evidence="2" id="KW-1133">Transmembrane helix</keyword>
<evidence type="ECO:0000256" key="2">
    <source>
        <dbReference type="SAM" id="Phobius"/>
    </source>
</evidence>
<dbReference type="AlphaFoldDB" id="A0AAD5TCM4"/>
<feature type="transmembrane region" description="Helical" evidence="2">
    <location>
        <begin position="105"/>
        <end position="123"/>
    </location>
</feature>
<feature type="transmembrane region" description="Helical" evidence="2">
    <location>
        <begin position="337"/>
        <end position="357"/>
    </location>
</feature>
<feature type="transmembrane region" description="Helical" evidence="2">
    <location>
        <begin position="165"/>
        <end position="184"/>
    </location>
</feature>
<keyword evidence="5" id="KW-1185">Reference proteome</keyword>
<feature type="transmembrane region" description="Helical" evidence="2">
    <location>
        <begin position="249"/>
        <end position="268"/>
    </location>
</feature>
<dbReference type="InterPro" id="IPR020846">
    <property type="entry name" value="MFS_dom"/>
</dbReference>
<accession>A0AAD5TCM4</accession>
<dbReference type="Proteomes" id="UP001212152">
    <property type="component" value="Unassembled WGS sequence"/>
</dbReference>
<feature type="transmembrane region" description="Helical" evidence="2">
    <location>
        <begin position="363"/>
        <end position="383"/>
    </location>
</feature>
<proteinExistence type="predicted"/>
<organism evidence="4 5">
    <name type="scientific">Geranomyces variabilis</name>
    <dbReference type="NCBI Taxonomy" id="109894"/>
    <lineage>
        <taxon>Eukaryota</taxon>
        <taxon>Fungi</taxon>
        <taxon>Fungi incertae sedis</taxon>
        <taxon>Chytridiomycota</taxon>
        <taxon>Chytridiomycota incertae sedis</taxon>
        <taxon>Chytridiomycetes</taxon>
        <taxon>Spizellomycetales</taxon>
        <taxon>Powellomycetaceae</taxon>
        <taxon>Geranomyces</taxon>
    </lineage>
</organism>
<feature type="transmembrane region" description="Helical" evidence="2">
    <location>
        <begin position="12"/>
        <end position="28"/>
    </location>
</feature>
<feature type="transmembrane region" description="Helical" evidence="2">
    <location>
        <begin position="275"/>
        <end position="293"/>
    </location>
</feature>
<evidence type="ECO:0000259" key="3">
    <source>
        <dbReference type="PROSITE" id="PS50850"/>
    </source>
</evidence>
<name>A0AAD5TCM4_9FUNG</name>
<dbReference type="SUPFAM" id="SSF103473">
    <property type="entry name" value="MFS general substrate transporter"/>
    <property type="match status" value="1"/>
</dbReference>
<comment type="caution">
    <text evidence="4">The sequence shown here is derived from an EMBL/GenBank/DDBJ whole genome shotgun (WGS) entry which is preliminary data.</text>
</comment>
<feature type="domain" description="Major facilitator superfamily (MFS) profile" evidence="3">
    <location>
        <begin position="1"/>
        <end position="389"/>
    </location>
</feature>
<protein>
    <recommendedName>
        <fullName evidence="3">Major facilitator superfamily (MFS) profile domain-containing protein</fullName>
    </recommendedName>
</protein>
<dbReference type="GO" id="GO:0016020">
    <property type="term" value="C:membrane"/>
    <property type="evidence" value="ECO:0007669"/>
    <property type="project" value="UniProtKB-SubCell"/>
</dbReference>
<evidence type="ECO:0000313" key="5">
    <source>
        <dbReference type="Proteomes" id="UP001212152"/>
    </source>
</evidence>
<keyword evidence="2" id="KW-0812">Transmembrane</keyword>
<dbReference type="GO" id="GO:0022857">
    <property type="term" value="F:transmembrane transporter activity"/>
    <property type="evidence" value="ECO:0007669"/>
    <property type="project" value="InterPro"/>
</dbReference>
<dbReference type="PANTHER" id="PTHR42910">
    <property type="entry name" value="TRANSPORTER SCO4007-RELATED"/>
    <property type="match status" value="1"/>
</dbReference>
<dbReference type="EMBL" id="JADGJQ010000095">
    <property type="protein sequence ID" value="KAJ3170462.1"/>
    <property type="molecule type" value="Genomic_DNA"/>
</dbReference>
<sequence length="450" mass="48458">MVAAKHLSLRDNFIYALAACITVANIYWNQAILPQLGAAFDADAGEIGIVATVTTIGYALGLLLITPLGDMVSRRTVVLLLCLLLTAFSIAMPFIPWLPLFKTCSFFIGVVAVTPQIMIPLVADLAPAERRGKAVGMVVSGLMLGILGSRVISGLVAKYSEWETVYYLAAGLNAAVTVVLYFLLPDIPCTNKIRYPQLILSLWHLLRDEIVLKQSCAIIALLFASFQLFWTVLTFHLHDFFGYDSFKVGLFGFVGIAGIMAAPLAGHIGDVQGPYIVVTLGLLLLAASLVIMIIWGSSIAAIVVGGFVLDLGLQMVQVSNQIRIYALLPAARSRITSVYMVSAFLGGSMGSAVGSVVYERHSWQLALVVGLAWTVLAMLALAARTPLQKGYVPGWLRGGQWWKGLDQSRSLVAEKSESKPETTIVEGPAEPLELAEIHVHESSEATLPST</sequence>
<gene>
    <name evidence="4" type="ORF">HDU87_008755</name>
</gene>
<dbReference type="Pfam" id="PF07690">
    <property type="entry name" value="MFS_1"/>
    <property type="match status" value="1"/>
</dbReference>
<feature type="transmembrane region" description="Helical" evidence="2">
    <location>
        <begin position="299"/>
        <end position="316"/>
    </location>
</feature>